<evidence type="ECO:0000313" key="3">
    <source>
        <dbReference type="Proteomes" id="UP000316759"/>
    </source>
</evidence>
<dbReference type="Proteomes" id="UP000316759">
    <property type="component" value="Unassembled WGS sequence"/>
</dbReference>
<dbReference type="EMBL" id="SUNJ01006810">
    <property type="protein sequence ID" value="TPP62452.1"/>
    <property type="molecule type" value="Genomic_DNA"/>
</dbReference>
<sequence length="470" mass="54526">MDMGWSIEKPKTTTITTKATTEFPELTSEVARMKDPFMDATEITNCYAYLSLEELFNRCEQRSTHEKLAEISAGFAAVILVPTAILSTIGNGILIIFLLFYIRLPRRMELWGIVIAITDISFLFLTGVADAGTLLGAPWWGDSWIPVVYQSQSACKFMWTGKWFLLAFRANLLLFVTLQTVRKNRADDKRVEWVFRTCILIFIAAIMAVFQAMPAFITYGLWQHHGVFSCSPDPILPSKYHRFFAVHKTVFVDGIFQCICCVLLSGLIYRQHKRTRCIVNHLRSVQLSRDTISVALVATFLRLDESCQNRRIVLSILLPMLFARVARLFFPDPNALHSDYMHTTARQARLRQLTDISLWHLVTYIEVFISGFGYLGWYMNVPAISNALHTWCKKLWFLMRHKRRSRFTRISKPTYFRKSCAAVGVRPMELNRNRSVLNLLRYLKQHLQSFYEKELLEADRLLRQNSCHFE</sequence>
<feature type="transmembrane region" description="Helical" evidence="1">
    <location>
        <begin position="113"/>
        <end position="140"/>
    </location>
</feature>
<keyword evidence="1" id="KW-1133">Transmembrane helix</keyword>
<protein>
    <recommendedName>
        <fullName evidence="4">G-protein coupled receptors family 1 profile domain-containing protein</fullName>
    </recommendedName>
</protein>
<keyword evidence="1" id="KW-0472">Membrane</keyword>
<evidence type="ECO:0008006" key="4">
    <source>
        <dbReference type="Google" id="ProtNLM"/>
    </source>
</evidence>
<reference evidence="2 3" key="1">
    <citation type="submission" date="2019-04" db="EMBL/GenBank/DDBJ databases">
        <title>Annotation for the trematode Fasciola gigantica.</title>
        <authorList>
            <person name="Choi Y.-J."/>
        </authorList>
    </citation>
    <scope>NUCLEOTIDE SEQUENCE [LARGE SCALE GENOMIC DNA]</scope>
    <source>
        <strain evidence="2">Uganda_cow_1</strain>
    </source>
</reference>
<keyword evidence="1" id="KW-0812">Transmembrane</keyword>
<feature type="transmembrane region" description="Helical" evidence="1">
    <location>
        <begin position="160"/>
        <end position="181"/>
    </location>
</feature>
<evidence type="ECO:0000256" key="1">
    <source>
        <dbReference type="SAM" id="Phobius"/>
    </source>
</evidence>
<feature type="transmembrane region" description="Helical" evidence="1">
    <location>
        <begin position="193"/>
        <end position="217"/>
    </location>
</feature>
<accession>A0A504YKU5</accession>
<gene>
    <name evidence="2" type="ORF">FGIG_11979</name>
</gene>
<dbReference type="Gene3D" id="1.20.1070.10">
    <property type="entry name" value="Rhodopsin 7-helix transmembrane proteins"/>
    <property type="match status" value="1"/>
</dbReference>
<evidence type="ECO:0000313" key="2">
    <source>
        <dbReference type="EMBL" id="TPP62452.1"/>
    </source>
</evidence>
<keyword evidence="3" id="KW-1185">Reference proteome</keyword>
<organism evidence="2 3">
    <name type="scientific">Fasciola gigantica</name>
    <name type="common">Giant liver fluke</name>
    <dbReference type="NCBI Taxonomy" id="46835"/>
    <lineage>
        <taxon>Eukaryota</taxon>
        <taxon>Metazoa</taxon>
        <taxon>Spiralia</taxon>
        <taxon>Lophotrochozoa</taxon>
        <taxon>Platyhelminthes</taxon>
        <taxon>Trematoda</taxon>
        <taxon>Digenea</taxon>
        <taxon>Plagiorchiida</taxon>
        <taxon>Echinostomata</taxon>
        <taxon>Echinostomatoidea</taxon>
        <taxon>Fasciolidae</taxon>
        <taxon>Fasciola</taxon>
    </lineage>
</organism>
<dbReference type="AlphaFoldDB" id="A0A504YKU5"/>
<feature type="transmembrane region" description="Helical" evidence="1">
    <location>
        <begin position="358"/>
        <end position="377"/>
    </location>
</feature>
<feature type="transmembrane region" description="Helical" evidence="1">
    <location>
        <begin position="250"/>
        <end position="269"/>
    </location>
</feature>
<proteinExistence type="predicted"/>
<comment type="caution">
    <text evidence="2">The sequence shown here is derived from an EMBL/GenBank/DDBJ whole genome shotgun (WGS) entry which is preliminary data.</text>
</comment>
<name>A0A504YKU5_FASGI</name>
<dbReference type="OrthoDB" id="6280720at2759"/>
<feature type="transmembrane region" description="Helical" evidence="1">
    <location>
        <begin position="75"/>
        <end position="101"/>
    </location>
</feature>